<evidence type="ECO:0000256" key="4">
    <source>
        <dbReference type="ARBA" id="ARBA00022989"/>
    </source>
</evidence>
<evidence type="ECO:0000313" key="8">
    <source>
        <dbReference type="Proteomes" id="UP000824150"/>
    </source>
</evidence>
<dbReference type="GO" id="GO:0016020">
    <property type="term" value="C:membrane"/>
    <property type="evidence" value="ECO:0007669"/>
    <property type="project" value="UniProtKB-SubCell"/>
</dbReference>
<comment type="caution">
    <text evidence="7">The sequence shown here is derived from an EMBL/GenBank/DDBJ whole genome shotgun (WGS) entry which is preliminary data.</text>
</comment>
<feature type="region of interest" description="Disordered" evidence="6">
    <location>
        <begin position="69"/>
        <end position="89"/>
    </location>
</feature>
<evidence type="ECO:0000256" key="1">
    <source>
        <dbReference type="ARBA" id="ARBA00004167"/>
    </source>
</evidence>
<reference evidence="7" key="1">
    <citation type="journal article" date="2021" name="PeerJ">
        <title>Extensive microbial diversity within the chicken gut microbiome revealed by metagenomics and culture.</title>
        <authorList>
            <person name="Gilroy R."/>
            <person name="Ravi A."/>
            <person name="Getino M."/>
            <person name="Pursley I."/>
            <person name="Horton D.L."/>
            <person name="Alikhan N.F."/>
            <person name="Baker D."/>
            <person name="Gharbi K."/>
            <person name="Hall N."/>
            <person name="Watson M."/>
            <person name="Adriaenssens E.M."/>
            <person name="Foster-Nyarko E."/>
            <person name="Jarju S."/>
            <person name="Secka A."/>
            <person name="Antonio M."/>
            <person name="Oren A."/>
            <person name="Chaudhuri R.R."/>
            <person name="La Ragione R."/>
            <person name="Hildebrand F."/>
            <person name="Pallen M.J."/>
        </authorList>
    </citation>
    <scope>NUCLEOTIDE SEQUENCE</scope>
    <source>
        <strain evidence="7">687</strain>
    </source>
</reference>
<dbReference type="AlphaFoldDB" id="A0A9E2KNG6"/>
<dbReference type="EMBL" id="JAHLFG010000038">
    <property type="protein sequence ID" value="MBU3826567.1"/>
    <property type="molecule type" value="Genomic_DNA"/>
</dbReference>
<comment type="subcellular location">
    <subcellularLocation>
        <location evidence="1">Membrane</location>
        <topology evidence="1">Single-pass membrane protein</topology>
    </subcellularLocation>
</comment>
<dbReference type="InterPro" id="IPR042217">
    <property type="entry name" value="T4SS_VirB10/TrbI"/>
</dbReference>
<dbReference type="Proteomes" id="UP000824150">
    <property type="component" value="Unassembled WGS sequence"/>
</dbReference>
<dbReference type="Pfam" id="PF03743">
    <property type="entry name" value="TrbI"/>
    <property type="match status" value="1"/>
</dbReference>
<evidence type="ECO:0000256" key="6">
    <source>
        <dbReference type="SAM" id="MobiDB-lite"/>
    </source>
</evidence>
<evidence type="ECO:0000313" key="7">
    <source>
        <dbReference type="EMBL" id="MBU3826567.1"/>
    </source>
</evidence>
<sequence length="409" mass="43551">MEVKNQKVKRGKVTKVPLLIVLGLCLLILIVAALSMPSATDDKLARNEEKEAMLFADARAQIDRLQAATRATADKEELKPEPPAPVKVEPSLDADAYARFKHLQNPAPPPEPTAEERLMQQRTQAFLQALSASSKVELNFNAPSNMPGLNGGGDTTLSGGQALSAKQKQMLQDSKAKLAQLKGQGGGELSAYEALNSGDEHALAYRTESVDTPYLIRQGTVVPAVLLTGINSDIPGQVMAQTTAAVYDSPRGNFALIPAGSRLIGQYLSQPAYGTERVMLAFNRLIFPDGKALTLGAMPAASLDGLAGLEAEVDNHMFRLLSGALLLGGITAMVSVTQDDAYDSDGNLTTSSALTQAMGASLGQVLADVVERNINIAPTLQVPAGFRFNLTLVKDLRFKGPYQDFDYAA</sequence>
<keyword evidence="4" id="KW-1133">Transmembrane helix</keyword>
<organism evidence="7 8">
    <name type="scientific">Candidatus Anaerobiospirillum merdipullorum</name>
    <dbReference type="NCBI Taxonomy" id="2838450"/>
    <lineage>
        <taxon>Bacteria</taxon>
        <taxon>Pseudomonadati</taxon>
        <taxon>Pseudomonadota</taxon>
        <taxon>Gammaproteobacteria</taxon>
        <taxon>Aeromonadales</taxon>
        <taxon>Succinivibrionaceae</taxon>
        <taxon>Anaerobiospirillum</taxon>
    </lineage>
</organism>
<dbReference type="InterPro" id="IPR005498">
    <property type="entry name" value="T4SS_VirB10/TraB/TrbI"/>
</dbReference>
<accession>A0A9E2KNG6</accession>
<dbReference type="Gene3D" id="2.40.128.260">
    <property type="entry name" value="Type IV secretion system, VirB10/TraB/TrbI"/>
    <property type="match status" value="1"/>
</dbReference>
<proteinExistence type="inferred from homology"/>
<keyword evidence="3" id="KW-0812">Transmembrane</keyword>
<dbReference type="CDD" id="cd16429">
    <property type="entry name" value="VirB10"/>
    <property type="match status" value="1"/>
</dbReference>
<comment type="similarity">
    <text evidence="2">Belongs to the TrbI/VirB10 family.</text>
</comment>
<name>A0A9E2KNG6_9GAMM</name>
<evidence type="ECO:0000256" key="5">
    <source>
        <dbReference type="ARBA" id="ARBA00023136"/>
    </source>
</evidence>
<evidence type="ECO:0000256" key="2">
    <source>
        <dbReference type="ARBA" id="ARBA00010265"/>
    </source>
</evidence>
<evidence type="ECO:0000256" key="3">
    <source>
        <dbReference type="ARBA" id="ARBA00022692"/>
    </source>
</evidence>
<gene>
    <name evidence="7" type="ORF">IAA31_03655</name>
</gene>
<reference evidence="7" key="2">
    <citation type="submission" date="2021-04" db="EMBL/GenBank/DDBJ databases">
        <authorList>
            <person name="Gilroy R."/>
        </authorList>
    </citation>
    <scope>NUCLEOTIDE SEQUENCE</scope>
    <source>
        <strain evidence="7">687</strain>
    </source>
</reference>
<protein>
    <recommendedName>
        <fullName evidence="9">Conjugal transfer protein TrbI</fullName>
    </recommendedName>
</protein>
<keyword evidence="5" id="KW-0472">Membrane</keyword>
<evidence type="ECO:0008006" key="9">
    <source>
        <dbReference type="Google" id="ProtNLM"/>
    </source>
</evidence>